<evidence type="ECO:0000313" key="5">
    <source>
        <dbReference type="EMBL" id="XDU70578.1"/>
    </source>
</evidence>
<dbReference type="Gene3D" id="1.10.10.10">
    <property type="entry name" value="Winged helix-like DNA-binding domain superfamily/Winged helix DNA-binding domain"/>
    <property type="match status" value="1"/>
</dbReference>
<dbReference type="Pfam" id="PF01638">
    <property type="entry name" value="HxlR"/>
    <property type="match status" value="1"/>
</dbReference>
<keyword evidence="1" id="KW-0805">Transcription regulation</keyword>
<dbReference type="RefSeq" id="WP_369788084.1">
    <property type="nucleotide sequence ID" value="NZ_CP165628.1"/>
</dbReference>
<dbReference type="InterPro" id="IPR036388">
    <property type="entry name" value="WH-like_DNA-bd_sf"/>
</dbReference>
<protein>
    <submittedName>
        <fullName evidence="5">Winged helix-turn-helix transcriptional regulator</fullName>
    </submittedName>
</protein>
<evidence type="ECO:0000256" key="1">
    <source>
        <dbReference type="ARBA" id="ARBA00023015"/>
    </source>
</evidence>
<gene>
    <name evidence="5" type="ORF">AB3G37_13365</name>
</gene>
<name>A0AB39VLD3_9GAMM</name>
<keyword evidence="2" id="KW-0238">DNA-binding</keyword>
<accession>A0AB39VLD3</accession>
<dbReference type="GO" id="GO:0003677">
    <property type="term" value="F:DNA binding"/>
    <property type="evidence" value="ECO:0007669"/>
    <property type="project" value="UniProtKB-KW"/>
</dbReference>
<organism evidence="5">
    <name type="scientific">Rouxiella sp. WC2420</name>
    <dbReference type="NCBI Taxonomy" id="3234145"/>
    <lineage>
        <taxon>Bacteria</taxon>
        <taxon>Pseudomonadati</taxon>
        <taxon>Pseudomonadota</taxon>
        <taxon>Gammaproteobacteria</taxon>
        <taxon>Enterobacterales</taxon>
        <taxon>Yersiniaceae</taxon>
        <taxon>Rouxiella</taxon>
    </lineage>
</organism>
<reference evidence="5" key="1">
    <citation type="submission" date="2024-07" db="EMBL/GenBank/DDBJ databases">
        <authorList>
            <person name="Biller S.J."/>
        </authorList>
    </citation>
    <scope>NUCLEOTIDE SEQUENCE</scope>
    <source>
        <strain evidence="5">WC2420</strain>
    </source>
</reference>
<dbReference type="InterPro" id="IPR002577">
    <property type="entry name" value="HTH_HxlR"/>
</dbReference>
<dbReference type="InterPro" id="IPR036390">
    <property type="entry name" value="WH_DNA-bd_sf"/>
</dbReference>
<evidence type="ECO:0000259" key="4">
    <source>
        <dbReference type="PROSITE" id="PS51118"/>
    </source>
</evidence>
<dbReference type="EMBL" id="CP165628">
    <property type="protein sequence ID" value="XDU70578.1"/>
    <property type="molecule type" value="Genomic_DNA"/>
</dbReference>
<feature type="domain" description="HTH hxlR-type" evidence="4">
    <location>
        <begin position="20"/>
        <end position="127"/>
    </location>
</feature>
<sequence>MNESITHFKVPIEDEGSKQCLGPEGSVAYVTKVLKIISGRWTLPILFRLFAVSNLRPSQFLKSIPEISHKVLTEHLRKLEKDGLISRNDFGEKPLRVEYGLTASGRDLMPVLISMREFSRHHLEKSVDG</sequence>
<dbReference type="AlphaFoldDB" id="A0AB39VLD3"/>
<evidence type="ECO:0000256" key="2">
    <source>
        <dbReference type="ARBA" id="ARBA00023125"/>
    </source>
</evidence>
<dbReference type="PROSITE" id="PS51118">
    <property type="entry name" value="HTH_HXLR"/>
    <property type="match status" value="1"/>
</dbReference>
<keyword evidence="3" id="KW-0804">Transcription</keyword>
<dbReference type="SUPFAM" id="SSF46785">
    <property type="entry name" value="Winged helix' DNA-binding domain"/>
    <property type="match status" value="1"/>
</dbReference>
<proteinExistence type="predicted"/>
<dbReference type="PANTHER" id="PTHR33204">
    <property type="entry name" value="TRANSCRIPTIONAL REGULATOR, MARR FAMILY"/>
    <property type="match status" value="1"/>
</dbReference>
<evidence type="ECO:0000256" key="3">
    <source>
        <dbReference type="ARBA" id="ARBA00023163"/>
    </source>
</evidence>